<name>A0A7S4W1E9_9DINO</name>
<feature type="region of interest" description="Disordered" evidence="7">
    <location>
        <begin position="65"/>
        <end position="133"/>
    </location>
</feature>
<evidence type="ECO:0000256" key="6">
    <source>
        <dbReference type="PROSITE-ProRule" id="PRU00489"/>
    </source>
</evidence>
<dbReference type="InterPro" id="IPR007757">
    <property type="entry name" value="MT-A70-like"/>
</dbReference>
<evidence type="ECO:0000256" key="1">
    <source>
        <dbReference type="ARBA" id="ARBA00012160"/>
    </source>
</evidence>
<feature type="compositionally biased region" description="Low complexity" evidence="7">
    <location>
        <begin position="722"/>
        <end position="732"/>
    </location>
</feature>
<comment type="catalytic activity">
    <reaction evidence="5">
        <text>an adenosine in mRNA + S-adenosyl-L-methionine = an N(6)-methyladenosine in mRNA + S-adenosyl-L-homocysteine + H(+)</text>
        <dbReference type="Rhea" id="RHEA:55584"/>
        <dbReference type="Rhea" id="RHEA-COMP:12414"/>
        <dbReference type="Rhea" id="RHEA-COMP:12417"/>
        <dbReference type="ChEBI" id="CHEBI:15378"/>
        <dbReference type="ChEBI" id="CHEBI:57856"/>
        <dbReference type="ChEBI" id="CHEBI:59789"/>
        <dbReference type="ChEBI" id="CHEBI:74411"/>
        <dbReference type="ChEBI" id="CHEBI:74449"/>
        <dbReference type="EC" id="2.1.1.348"/>
    </reaction>
</comment>
<keyword evidence="4" id="KW-0949">S-adenosyl-L-methionine</keyword>
<feature type="compositionally biased region" description="Low complexity" evidence="7">
    <location>
        <begin position="86"/>
        <end position="107"/>
    </location>
</feature>
<dbReference type="AlphaFoldDB" id="A0A7S4W1E9"/>
<gene>
    <name evidence="8" type="ORF">AMON00008_LOCUS36399</name>
</gene>
<proteinExistence type="inferred from homology"/>
<dbReference type="PROSITE" id="PS51143">
    <property type="entry name" value="MT_A70"/>
    <property type="match status" value="1"/>
</dbReference>
<evidence type="ECO:0000313" key="8">
    <source>
        <dbReference type="EMBL" id="CAE4616480.1"/>
    </source>
</evidence>
<feature type="compositionally biased region" description="Low complexity" evidence="7">
    <location>
        <begin position="739"/>
        <end position="758"/>
    </location>
</feature>
<dbReference type="PANTHER" id="PTHR12829">
    <property type="entry name" value="N6-ADENOSINE-METHYLTRANSFERASE"/>
    <property type="match status" value="1"/>
</dbReference>
<dbReference type="PANTHER" id="PTHR12829:SF7">
    <property type="entry name" value="N6-ADENOSINE-METHYLTRANSFERASE CATALYTIC SUBUNIT"/>
    <property type="match status" value="1"/>
</dbReference>
<organism evidence="8">
    <name type="scientific">Alexandrium monilatum</name>
    <dbReference type="NCBI Taxonomy" id="311494"/>
    <lineage>
        <taxon>Eukaryota</taxon>
        <taxon>Sar</taxon>
        <taxon>Alveolata</taxon>
        <taxon>Dinophyceae</taxon>
        <taxon>Gonyaulacales</taxon>
        <taxon>Pyrocystaceae</taxon>
        <taxon>Alexandrium</taxon>
    </lineage>
</organism>
<evidence type="ECO:0000256" key="3">
    <source>
        <dbReference type="ARBA" id="ARBA00022679"/>
    </source>
</evidence>
<sequence length="797" mass="85638">MAQAVGGNAMSKLDKLREKHLRRQAVDSGLEALLHGGPAGRTDSVAASAQLQGASAVRTACDSLAPSPASASSALPGRNGSGGESAGADAAVSARSPASSGAPRTAADAQNSNGRPAKRASSNGGLAPFTADGPCPTTPQELRVCVMHFMCGSPAFGPLPVSGVGLNAALRREYMRAGHERAALAIFRAADTVAALRAIHRDLQSKQCARALVLDDAAAGDDLLVVDVDPQRIAQDLLLPELASSADRRAGGPAAKRLRSTGSLDSYGDGFQAYPGHALANLGDASRERALVPSNGRAFAGSDSVEDLLKAPTTRQRQLIDAGDELRKLLAEPTARQSLTAQKFMNKSQNMAQFCPHGSRLDCRKAMDSTAACAKIHFKKIIKPWTDESLGDCSYLDTCRHIDKCKYVHYALDLTVEQAKYLNECGVHNRGTDTKRINELAMKGMELPAQWIQCDLRVFPLSIFNGLISVVMADPPWDIHMELPYGTLTDDEVRNLKIGEIHEDGMIFLWVTGRAMELARDCFRIWGYKRIEEIIWVKTNQLQRIIRTGRTGHWINHSKEHCLVGIKGNPKLNRNLDCDVIVSEVRETSRKPDEIYNLIERMFPNCQKLELFGRPHNVHENWITCGNQLDGVRLCNEEIVRRYNREFPDAKVEPWRREKEAVVPVRGLGGGGSGSSRPAFVGGNGIATEGAPWIPPASAPSRSHAAQHEAWMPPAAPAFAGGAAAEAPAAAPAEPPKEPAAAGSEAAASPQQPQSSQPWNTPAQPSWTLPPESPPPASSPSPWGAAPPGHAAWGWRP</sequence>
<feature type="compositionally biased region" description="Low complexity" evidence="7">
    <location>
        <begin position="65"/>
        <end position="76"/>
    </location>
</feature>
<dbReference type="EC" id="2.1.1.348" evidence="1"/>
<dbReference type="GO" id="GO:0001734">
    <property type="term" value="F:mRNA m(6)A methyltransferase activity"/>
    <property type="evidence" value="ECO:0007669"/>
    <property type="project" value="UniProtKB-EC"/>
</dbReference>
<accession>A0A7S4W1E9</accession>
<dbReference type="EMBL" id="HBNR01051947">
    <property type="protein sequence ID" value="CAE4616480.1"/>
    <property type="molecule type" value="Transcribed_RNA"/>
</dbReference>
<dbReference type="GO" id="GO:0032259">
    <property type="term" value="P:methylation"/>
    <property type="evidence" value="ECO:0007669"/>
    <property type="project" value="UniProtKB-KW"/>
</dbReference>
<feature type="compositionally biased region" description="Polar residues" evidence="7">
    <location>
        <begin position="108"/>
        <end position="124"/>
    </location>
</feature>
<dbReference type="Pfam" id="PF05063">
    <property type="entry name" value="MT-A70"/>
    <property type="match status" value="1"/>
</dbReference>
<dbReference type="InterPro" id="IPR029063">
    <property type="entry name" value="SAM-dependent_MTases_sf"/>
</dbReference>
<comment type="similarity">
    <text evidence="6">Belongs to the MT-A70-like family.</text>
</comment>
<evidence type="ECO:0000256" key="2">
    <source>
        <dbReference type="ARBA" id="ARBA00022603"/>
    </source>
</evidence>
<evidence type="ECO:0000256" key="4">
    <source>
        <dbReference type="ARBA" id="ARBA00022691"/>
    </source>
</evidence>
<dbReference type="SUPFAM" id="SSF53335">
    <property type="entry name" value="S-adenosyl-L-methionine-dependent methyltransferases"/>
    <property type="match status" value="1"/>
</dbReference>
<dbReference type="GO" id="GO:0036396">
    <property type="term" value="C:RNA N6-methyladenosine methyltransferase complex"/>
    <property type="evidence" value="ECO:0007669"/>
    <property type="project" value="TreeGrafter"/>
</dbReference>
<feature type="region of interest" description="Disordered" evidence="7">
    <location>
        <begin position="722"/>
        <end position="797"/>
    </location>
</feature>
<protein>
    <recommendedName>
        <fullName evidence="1">mRNA m(6)A methyltransferase</fullName>
        <ecNumber evidence="1">2.1.1.348</ecNumber>
    </recommendedName>
</protein>
<keyword evidence="2" id="KW-0489">Methyltransferase</keyword>
<reference evidence="8" key="1">
    <citation type="submission" date="2021-01" db="EMBL/GenBank/DDBJ databases">
        <authorList>
            <person name="Corre E."/>
            <person name="Pelletier E."/>
            <person name="Niang G."/>
            <person name="Scheremetjew M."/>
            <person name="Finn R."/>
            <person name="Kale V."/>
            <person name="Holt S."/>
            <person name="Cochrane G."/>
            <person name="Meng A."/>
            <person name="Brown T."/>
            <person name="Cohen L."/>
        </authorList>
    </citation>
    <scope>NUCLEOTIDE SEQUENCE</scope>
    <source>
        <strain evidence="8">CCMP3105</strain>
    </source>
</reference>
<keyword evidence="3" id="KW-0808">Transferase</keyword>
<evidence type="ECO:0000256" key="5">
    <source>
        <dbReference type="ARBA" id="ARBA00048957"/>
    </source>
</evidence>
<feature type="compositionally biased region" description="Low complexity" evidence="7">
    <location>
        <begin position="780"/>
        <end position="797"/>
    </location>
</feature>
<dbReference type="GO" id="GO:0005634">
    <property type="term" value="C:nucleus"/>
    <property type="evidence" value="ECO:0007669"/>
    <property type="project" value="TreeGrafter"/>
</dbReference>
<evidence type="ECO:0000256" key="7">
    <source>
        <dbReference type="SAM" id="MobiDB-lite"/>
    </source>
</evidence>